<proteinExistence type="predicted"/>
<protein>
    <submittedName>
        <fullName evidence="2">Uncharacterized protein</fullName>
    </submittedName>
</protein>
<gene>
    <name evidence="2" type="ORF">ACFSB2_02165</name>
</gene>
<evidence type="ECO:0000313" key="2">
    <source>
        <dbReference type="EMBL" id="MFD1673517.1"/>
    </source>
</evidence>
<name>A0ABW4JBB6_9BACL</name>
<dbReference type="Proteomes" id="UP001597079">
    <property type="component" value="Unassembled WGS sequence"/>
</dbReference>
<keyword evidence="3" id="KW-1185">Reference proteome</keyword>
<sequence length="83" mass="9558">MTTDLQTSDKTPPTKPKKPNPDTMGELALKQAKYFDVVLTDGEIWNCKLLEYGRYDLLVETELGKILIPKHSIKYFIVEKNED</sequence>
<dbReference type="EMBL" id="JBHUCX010000007">
    <property type="protein sequence ID" value="MFD1673517.1"/>
    <property type="molecule type" value="Genomic_DNA"/>
</dbReference>
<comment type="caution">
    <text evidence="2">The sequence shown here is derived from an EMBL/GenBank/DDBJ whole genome shotgun (WGS) entry which is preliminary data.</text>
</comment>
<dbReference type="RefSeq" id="WP_377940947.1">
    <property type="nucleotide sequence ID" value="NZ_JBHUCX010000007.1"/>
</dbReference>
<feature type="region of interest" description="Disordered" evidence="1">
    <location>
        <begin position="1"/>
        <end position="23"/>
    </location>
</feature>
<reference evidence="3" key="1">
    <citation type="journal article" date="2019" name="Int. J. Syst. Evol. Microbiol.">
        <title>The Global Catalogue of Microorganisms (GCM) 10K type strain sequencing project: providing services to taxonomists for standard genome sequencing and annotation.</title>
        <authorList>
            <consortium name="The Broad Institute Genomics Platform"/>
            <consortium name="The Broad Institute Genome Sequencing Center for Infectious Disease"/>
            <person name="Wu L."/>
            <person name="Ma J."/>
        </authorList>
    </citation>
    <scope>NUCLEOTIDE SEQUENCE [LARGE SCALE GENOMIC DNA]</scope>
    <source>
        <strain evidence="3">CGMCC 1.12286</strain>
    </source>
</reference>
<evidence type="ECO:0000256" key="1">
    <source>
        <dbReference type="SAM" id="MobiDB-lite"/>
    </source>
</evidence>
<dbReference type="Gene3D" id="2.30.30.100">
    <property type="match status" value="1"/>
</dbReference>
<evidence type="ECO:0000313" key="3">
    <source>
        <dbReference type="Proteomes" id="UP001597079"/>
    </source>
</evidence>
<organism evidence="2 3">
    <name type="scientific">Alicyclobacillus fodiniaquatilis</name>
    <dbReference type="NCBI Taxonomy" id="1661150"/>
    <lineage>
        <taxon>Bacteria</taxon>
        <taxon>Bacillati</taxon>
        <taxon>Bacillota</taxon>
        <taxon>Bacilli</taxon>
        <taxon>Bacillales</taxon>
        <taxon>Alicyclobacillaceae</taxon>
        <taxon>Alicyclobacillus</taxon>
    </lineage>
</organism>
<accession>A0ABW4JBB6</accession>